<feature type="domain" description="HEPN AbiJ-N-terminal" evidence="1">
    <location>
        <begin position="10"/>
        <end position="158"/>
    </location>
</feature>
<dbReference type="InterPro" id="IPR049503">
    <property type="entry name" value="AbiJ_NTD4"/>
</dbReference>
<dbReference type="RefSeq" id="WP_143103275.1">
    <property type="nucleotide sequence ID" value="NZ_FOQH01000003.1"/>
</dbReference>
<organism evidence="2 3">
    <name type="scientific">Albimonas pacifica</name>
    <dbReference type="NCBI Taxonomy" id="1114924"/>
    <lineage>
        <taxon>Bacteria</taxon>
        <taxon>Pseudomonadati</taxon>
        <taxon>Pseudomonadota</taxon>
        <taxon>Alphaproteobacteria</taxon>
        <taxon>Rhodobacterales</taxon>
        <taxon>Paracoccaceae</taxon>
        <taxon>Albimonas</taxon>
    </lineage>
</organism>
<name>A0A1I3EAP1_9RHOB</name>
<protein>
    <recommendedName>
        <fullName evidence="1">HEPN AbiJ-N-terminal domain-containing protein</fullName>
    </recommendedName>
</protein>
<accession>A0A1I3EAP1</accession>
<dbReference type="EMBL" id="FOQH01000003">
    <property type="protein sequence ID" value="SFH96014.1"/>
    <property type="molecule type" value="Genomic_DNA"/>
</dbReference>
<dbReference type="Pfam" id="PF18863">
    <property type="entry name" value="AbiJ_NTD4"/>
    <property type="match status" value="1"/>
</dbReference>
<proteinExistence type="predicted"/>
<evidence type="ECO:0000259" key="1">
    <source>
        <dbReference type="Pfam" id="PF18863"/>
    </source>
</evidence>
<evidence type="ECO:0000313" key="3">
    <source>
        <dbReference type="Proteomes" id="UP000199377"/>
    </source>
</evidence>
<evidence type="ECO:0000313" key="2">
    <source>
        <dbReference type="EMBL" id="SFH96014.1"/>
    </source>
</evidence>
<dbReference type="STRING" id="1114924.SAMN05216258_103268"/>
<dbReference type="Proteomes" id="UP000199377">
    <property type="component" value="Unassembled WGS sequence"/>
</dbReference>
<dbReference type="AlphaFoldDB" id="A0A1I3EAP1"/>
<gene>
    <name evidence="2" type="ORF">SAMN05216258_103268</name>
</gene>
<sequence>MTKQTDYIPFSQRSGATPIPPQLELGVASPELRRLIDYSFHLELERYTSGRYGGVWFQDHWKRVSQDLHVKHLGRPASTYKNDPVAFRTEIEKICAKGRLEELFDLVEFAARHKDCSTEFKQQIQQAFPEARAAYRLLDGQVAAIGTEQLGEAVIASLDLLDRVGELASRSHLIRAGVLLRNGDWAGSIRESIHSVESVARRLAPDTKTLNPALNKLERQGHLHGGLKAALGMLYGYTSDEEGIRHANIFQTESQVDEADAIFMLGACASFNSYLLYRTQDSDAPAEEGATPDIRSGA</sequence>
<dbReference type="OrthoDB" id="9786278at2"/>
<keyword evidence="3" id="KW-1185">Reference proteome</keyword>
<reference evidence="2 3" key="1">
    <citation type="submission" date="2016-10" db="EMBL/GenBank/DDBJ databases">
        <authorList>
            <person name="de Groot N.N."/>
        </authorList>
    </citation>
    <scope>NUCLEOTIDE SEQUENCE [LARGE SCALE GENOMIC DNA]</scope>
    <source>
        <strain evidence="2 3">CGMCC 1.11030</strain>
    </source>
</reference>